<dbReference type="OrthoDB" id="7067016at2"/>
<organism evidence="2 3">
    <name type="scientific">Pseudohongiella spirulinae</name>
    <dbReference type="NCBI Taxonomy" id="1249552"/>
    <lineage>
        <taxon>Bacteria</taxon>
        <taxon>Pseudomonadati</taxon>
        <taxon>Pseudomonadota</taxon>
        <taxon>Gammaproteobacteria</taxon>
        <taxon>Pseudomonadales</taxon>
        <taxon>Pseudohongiellaceae</taxon>
        <taxon>Pseudohongiella</taxon>
    </lineage>
</organism>
<feature type="transmembrane region" description="Helical" evidence="1">
    <location>
        <begin position="21"/>
        <end position="43"/>
    </location>
</feature>
<keyword evidence="1" id="KW-1133">Transmembrane helix</keyword>
<dbReference type="Proteomes" id="UP000065641">
    <property type="component" value="Chromosome"/>
</dbReference>
<keyword evidence="1" id="KW-0812">Transmembrane</keyword>
<evidence type="ECO:0000256" key="1">
    <source>
        <dbReference type="SAM" id="Phobius"/>
    </source>
</evidence>
<keyword evidence="3" id="KW-1185">Reference proteome</keyword>
<dbReference type="KEGG" id="pspi:PS2015_853"/>
<dbReference type="AlphaFoldDB" id="A0A0S2KBJ0"/>
<reference evidence="2 3" key="1">
    <citation type="submission" date="2015-11" db="EMBL/GenBank/DDBJ databases">
        <authorList>
            <person name="Zhang Y."/>
            <person name="Guo Z."/>
        </authorList>
    </citation>
    <scope>NUCLEOTIDE SEQUENCE [LARGE SCALE GENOMIC DNA]</scope>
    <source>
        <strain evidence="2 3">KCTC 32221</strain>
    </source>
</reference>
<evidence type="ECO:0000313" key="2">
    <source>
        <dbReference type="EMBL" id="ALO45525.1"/>
    </source>
</evidence>
<dbReference type="EMBL" id="CP013189">
    <property type="protein sequence ID" value="ALO45525.1"/>
    <property type="molecule type" value="Genomic_DNA"/>
</dbReference>
<proteinExistence type="predicted"/>
<gene>
    <name evidence="2" type="ORF">PS2015_853</name>
</gene>
<evidence type="ECO:0000313" key="3">
    <source>
        <dbReference type="Proteomes" id="UP000065641"/>
    </source>
</evidence>
<feature type="transmembrane region" description="Helical" evidence="1">
    <location>
        <begin position="82"/>
        <end position="104"/>
    </location>
</feature>
<name>A0A0S2KBJ0_9GAMM</name>
<dbReference type="RefSeq" id="WP_156412654.1">
    <property type="nucleotide sequence ID" value="NZ_CP013189.1"/>
</dbReference>
<accession>A0A0S2KBJ0</accession>
<sequence length="105" mass="11880">MTDNIKSGSFRQRLSQGEYALAIKYWSLYWVVAIAFFIAGSMAVTREAWQAYLIMLVLTVVWTFVLLFGIKRAYTGEDPGKALSRIAMLFLLLNMTNALATLSFI</sequence>
<dbReference type="STRING" id="1249552.PS2015_853"/>
<keyword evidence="1" id="KW-0472">Membrane</keyword>
<protein>
    <submittedName>
        <fullName evidence="2">Uncharacterized protein</fullName>
    </submittedName>
</protein>
<feature type="transmembrane region" description="Helical" evidence="1">
    <location>
        <begin position="49"/>
        <end position="70"/>
    </location>
</feature>